<dbReference type="PANTHER" id="PTHR45663">
    <property type="entry name" value="GEO12009P1"/>
    <property type="match status" value="1"/>
</dbReference>
<gene>
    <name evidence="5" type="ORF">I4I81_06010</name>
</gene>
<evidence type="ECO:0000256" key="1">
    <source>
        <dbReference type="ARBA" id="ARBA00008987"/>
    </source>
</evidence>
<evidence type="ECO:0000313" key="6">
    <source>
        <dbReference type="Proteomes" id="UP000694287"/>
    </source>
</evidence>
<dbReference type="CDD" id="cd02947">
    <property type="entry name" value="TRX_family"/>
    <property type="match status" value="1"/>
</dbReference>
<evidence type="ECO:0000256" key="3">
    <source>
        <dbReference type="ARBA" id="ARBA00023284"/>
    </source>
</evidence>
<keyword evidence="3" id="KW-0676">Redox-active center</keyword>
<dbReference type="RefSeq" id="WP_225924500.1">
    <property type="nucleotide sequence ID" value="NZ_JADQDJ010000573.1"/>
</dbReference>
<evidence type="ECO:0000256" key="2">
    <source>
        <dbReference type="ARBA" id="ARBA00023157"/>
    </source>
</evidence>
<dbReference type="Pfam" id="PF00085">
    <property type="entry name" value="Thioredoxin"/>
    <property type="match status" value="1"/>
</dbReference>
<feature type="domain" description="Thioredoxin" evidence="4">
    <location>
        <begin position="37"/>
        <end position="144"/>
    </location>
</feature>
<dbReference type="EMBL" id="JADQDK010000001">
    <property type="protein sequence ID" value="MBW0133805.1"/>
    <property type="molecule type" value="Genomic_DNA"/>
</dbReference>
<dbReference type="InterPro" id="IPR013766">
    <property type="entry name" value="Thioredoxin_domain"/>
</dbReference>
<keyword evidence="6" id="KW-1185">Reference proteome</keyword>
<dbReference type="PROSITE" id="PS00194">
    <property type="entry name" value="THIOREDOXIN_1"/>
    <property type="match status" value="1"/>
</dbReference>
<dbReference type="PANTHER" id="PTHR45663:SF11">
    <property type="entry name" value="GEO12009P1"/>
    <property type="match status" value="1"/>
</dbReference>
<keyword evidence="2" id="KW-1015">Disulfide bond</keyword>
<dbReference type="PROSITE" id="PS51352">
    <property type="entry name" value="THIOREDOXIN_2"/>
    <property type="match status" value="1"/>
</dbReference>
<proteinExistence type="inferred from homology"/>
<dbReference type="Proteomes" id="UP000694287">
    <property type="component" value="Unassembled WGS sequence"/>
</dbReference>
<comment type="caution">
    <text evidence="5">The sequence shown here is derived from an EMBL/GenBank/DDBJ whole genome shotgun (WGS) entry which is preliminary data.</text>
</comment>
<evidence type="ECO:0000259" key="4">
    <source>
        <dbReference type="PROSITE" id="PS51352"/>
    </source>
</evidence>
<organism evidence="5 6">
    <name type="scientific">Pseudonocardia abyssalis</name>
    <dbReference type="NCBI Taxonomy" id="2792008"/>
    <lineage>
        <taxon>Bacteria</taxon>
        <taxon>Bacillati</taxon>
        <taxon>Actinomycetota</taxon>
        <taxon>Actinomycetes</taxon>
        <taxon>Pseudonocardiales</taxon>
        <taxon>Pseudonocardiaceae</taxon>
        <taxon>Pseudonocardia</taxon>
    </lineage>
</organism>
<dbReference type="InterPro" id="IPR017937">
    <property type="entry name" value="Thioredoxin_CS"/>
</dbReference>
<accession>A0ABS6UNI8</accession>
<sequence>MSAVDAGPVACPACGRRNRVPAVASGTPHCGSCRAPLPWLVAAGDADVVDVVDRSPLPVLLDLWAPWCGPCRAVAPAVARVARELAGHVKAVQVNVDEAPGVAARFGARSIPTLLVLRDGVEIARQVGALPAERLLGWVRATVG</sequence>
<protein>
    <submittedName>
        <fullName evidence="5">Thioredoxin fold domain-containing protein</fullName>
    </submittedName>
</protein>
<reference evidence="5 6" key="1">
    <citation type="submission" date="2020-11" db="EMBL/GenBank/DDBJ databases">
        <title>Pseudonocardia abyssalis sp. nov. and Pseudonocardia oceani sp. nov., description and phylogenomic analysis of two novel actinomycetes isolated from the deep Southern Ocean.</title>
        <authorList>
            <person name="Parra J."/>
        </authorList>
    </citation>
    <scope>NUCLEOTIDE SEQUENCE [LARGE SCALE GENOMIC DNA]</scope>
    <source>
        <strain evidence="5 6">KRD-168</strain>
    </source>
</reference>
<comment type="similarity">
    <text evidence="1">Belongs to the thioredoxin family.</text>
</comment>
<evidence type="ECO:0000313" key="5">
    <source>
        <dbReference type="EMBL" id="MBW0133805.1"/>
    </source>
</evidence>
<name>A0ABS6UNI8_9PSEU</name>